<evidence type="ECO:0000313" key="3">
    <source>
        <dbReference type="EMBL" id="RAH98866.1"/>
    </source>
</evidence>
<evidence type="ECO:0000313" key="4">
    <source>
        <dbReference type="Proteomes" id="UP000249590"/>
    </source>
</evidence>
<dbReference type="Pfam" id="PF00561">
    <property type="entry name" value="Abhydrolase_1"/>
    <property type="match status" value="1"/>
</dbReference>
<dbReference type="InterPro" id="IPR050266">
    <property type="entry name" value="AB_hydrolase_sf"/>
</dbReference>
<dbReference type="AlphaFoldDB" id="A0A8B2NRK5"/>
<keyword evidence="4" id="KW-1185">Reference proteome</keyword>
<sequence length="348" mass="38187">MGLFERAAMARAADLPYRRGGDPVHRPSRQPVLRRRAAPARGGRDRRPSAAGPGRALQAETTATMTRDTKPPIRRGFVDIDEGQVHYRTAGEAHDGLPLVMIHPSPGSSLMLVPLMQRLARTRRVVALDTLGNGDSAPPRHLTRDILPYADAHARALAALGIDRFDLYGSHTGGNIACEIAIAHKDRVHRMILDGMSVYAPEEQADLLENYAPGITVDQSGGHIHWIFNFVRDTYLFWPWYKRDKAHVRDVGLPPADVLHDKVIEVLKAARTYHLPYQSALAYDKEARLPLVDVPTLLSVAATDMLAVYFDAVAALLPGAQHLRTPGVSTEGDAETTVAGFLSFLDGR</sequence>
<proteinExistence type="predicted"/>
<feature type="compositionally biased region" description="Basic residues" evidence="1">
    <location>
        <begin position="26"/>
        <end position="38"/>
    </location>
</feature>
<feature type="domain" description="AB hydrolase-1" evidence="2">
    <location>
        <begin position="98"/>
        <end position="208"/>
    </location>
</feature>
<dbReference type="GO" id="GO:0016787">
    <property type="term" value="F:hydrolase activity"/>
    <property type="evidence" value="ECO:0007669"/>
    <property type="project" value="UniProtKB-KW"/>
</dbReference>
<dbReference type="Proteomes" id="UP000249590">
    <property type="component" value="Unassembled WGS sequence"/>
</dbReference>
<evidence type="ECO:0000259" key="2">
    <source>
        <dbReference type="Pfam" id="PF00561"/>
    </source>
</evidence>
<accession>A0A8B2NRK5</accession>
<feature type="region of interest" description="Disordered" evidence="1">
    <location>
        <begin position="17"/>
        <end position="62"/>
    </location>
</feature>
<reference evidence="3 4" key="1">
    <citation type="submission" date="2018-05" db="EMBL/GenBank/DDBJ databases">
        <title>Acuticoccus sediminis sp. nov., isolated from deep-sea sediment of Indian Ocean.</title>
        <authorList>
            <person name="Liu X."/>
            <person name="Lai Q."/>
            <person name="Du Y."/>
            <person name="Sun F."/>
            <person name="Zhang X."/>
            <person name="Wang S."/>
            <person name="Shao Z."/>
        </authorList>
    </citation>
    <scope>NUCLEOTIDE SEQUENCE [LARGE SCALE GENOMIC DNA]</scope>
    <source>
        <strain evidence="3 4">PTG4-2</strain>
    </source>
</reference>
<evidence type="ECO:0000256" key="1">
    <source>
        <dbReference type="SAM" id="MobiDB-lite"/>
    </source>
</evidence>
<organism evidence="3 4">
    <name type="scientific">Acuticoccus sediminis</name>
    <dbReference type="NCBI Taxonomy" id="2184697"/>
    <lineage>
        <taxon>Bacteria</taxon>
        <taxon>Pseudomonadati</taxon>
        <taxon>Pseudomonadota</taxon>
        <taxon>Alphaproteobacteria</taxon>
        <taxon>Hyphomicrobiales</taxon>
        <taxon>Amorphaceae</taxon>
        <taxon>Acuticoccus</taxon>
    </lineage>
</organism>
<dbReference type="EMBL" id="QHHQ01000006">
    <property type="protein sequence ID" value="RAH98866.1"/>
    <property type="molecule type" value="Genomic_DNA"/>
</dbReference>
<gene>
    <name evidence="3" type="ORF">DLJ53_24850</name>
</gene>
<protein>
    <submittedName>
        <fullName evidence="3">Alpha/beta hydrolase</fullName>
    </submittedName>
</protein>
<name>A0A8B2NRK5_9HYPH</name>
<dbReference type="InterPro" id="IPR000073">
    <property type="entry name" value="AB_hydrolase_1"/>
</dbReference>
<comment type="caution">
    <text evidence="3">The sequence shown here is derived from an EMBL/GenBank/DDBJ whole genome shotgun (WGS) entry which is preliminary data.</text>
</comment>
<dbReference type="PANTHER" id="PTHR43798">
    <property type="entry name" value="MONOACYLGLYCEROL LIPASE"/>
    <property type="match status" value="1"/>
</dbReference>
<dbReference type="Gene3D" id="3.40.50.1820">
    <property type="entry name" value="alpha/beta hydrolase"/>
    <property type="match status" value="1"/>
</dbReference>
<dbReference type="SUPFAM" id="SSF53474">
    <property type="entry name" value="alpha/beta-Hydrolases"/>
    <property type="match status" value="1"/>
</dbReference>
<dbReference type="GO" id="GO:0016020">
    <property type="term" value="C:membrane"/>
    <property type="evidence" value="ECO:0007669"/>
    <property type="project" value="TreeGrafter"/>
</dbReference>
<dbReference type="InterPro" id="IPR029058">
    <property type="entry name" value="AB_hydrolase_fold"/>
</dbReference>
<dbReference type="PANTHER" id="PTHR43798:SF33">
    <property type="entry name" value="HYDROLASE, PUTATIVE (AFU_ORTHOLOGUE AFUA_2G14860)-RELATED"/>
    <property type="match status" value="1"/>
</dbReference>
<keyword evidence="3" id="KW-0378">Hydrolase</keyword>